<feature type="chain" id="PRO_5012199915" evidence="2">
    <location>
        <begin position="21"/>
        <end position="268"/>
    </location>
</feature>
<sequence length="268" mass="29476">MRSAVLLLVVSLCTAVPAMAQLADPPVTVNEKFSERIDIGISTNEIAITSDFSGADITVFGAIEGADELLLATFAYDVVVALEGPRIPTTVRRKERVAGIWINRHSIRFEPIPASYSMSSTRPLPNITNLMELASRDIGINNIRLVPTGGVGDGSRLTEFRDALRRIKQASGLYQRHPTGVQFISKALFRAAVRLPANIPVGQHEVRAVLYKNNQFVMEKVIPLRVVKTGLEQFIYNFAHNYSLAYGLVAVLLATLTGWLGSIIFRKD</sequence>
<gene>
    <name evidence="3" type="ORF">SAMN05877838_3019</name>
</gene>
<organism evidence="3 4">
    <name type="scientific">Hoeflea halophila</name>
    <dbReference type="NCBI Taxonomy" id="714899"/>
    <lineage>
        <taxon>Bacteria</taxon>
        <taxon>Pseudomonadati</taxon>
        <taxon>Pseudomonadota</taxon>
        <taxon>Alphaproteobacteria</taxon>
        <taxon>Hyphomicrobiales</taxon>
        <taxon>Rhizobiaceae</taxon>
        <taxon>Hoeflea</taxon>
    </lineage>
</organism>
<keyword evidence="1" id="KW-0472">Membrane</keyword>
<evidence type="ECO:0000313" key="3">
    <source>
        <dbReference type="EMBL" id="SOE18105.1"/>
    </source>
</evidence>
<feature type="signal peptide" evidence="2">
    <location>
        <begin position="1"/>
        <end position="20"/>
    </location>
</feature>
<keyword evidence="2" id="KW-0732">Signal</keyword>
<dbReference type="Pfam" id="PF09608">
    <property type="entry name" value="Alph_Pro_TM"/>
    <property type="match status" value="1"/>
</dbReference>
<name>A0A286IDA3_9HYPH</name>
<proteinExistence type="predicted"/>
<dbReference type="RefSeq" id="WP_097108569.1">
    <property type="nucleotide sequence ID" value="NZ_OCPC01000004.1"/>
</dbReference>
<evidence type="ECO:0000256" key="2">
    <source>
        <dbReference type="SAM" id="SignalP"/>
    </source>
</evidence>
<dbReference type="EMBL" id="OCPC01000004">
    <property type="protein sequence ID" value="SOE18105.1"/>
    <property type="molecule type" value="Genomic_DNA"/>
</dbReference>
<keyword evidence="1" id="KW-0812">Transmembrane</keyword>
<feature type="transmembrane region" description="Helical" evidence="1">
    <location>
        <begin position="244"/>
        <end position="265"/>
    </location>
</feature>
<accession>A0A286IDA3</accession>
<dbReference type="AlphaFoldDB" id="A0A286IDA3"/>
<evidence type="ECO:0000256" key="1">
    <source>
        <dbReference type="SAM" id="Phobius"/>
    </source>
</evidence>
<dbReference type="OrthoDB" id="9815212at2"/>
<dbReference type="NCBIfam" id="TIGR02186">
    <property type="entry name" value="alph_Pro_TM"/>
    <property type="match status" value="1"/>
</dbReference>
<dbReference type="Proteomes" id="UP000219465">
    <property type="component" value="Unassembled WGS sequence"/>
</dbReference>
<keyword evidence="1" id="KW-1133">Transmembrane helix</keyword>
<keyword evidence="4" id="KW-1185">Reference proteome</keyword>
<reference evidence="4" key="1">
    <citation type="submission" date="2017-08" db="EMBL/GenBank/DDBJ databases">
        <authorList>
            <person name="Varghese N."/>
            <person name="Submissions S."/>
        </authorList>
    </citation>
    <scope>NUCLEOTIDE SEQUENCE [LARGE SCALE GENOMIC DNA]</scope>
    <source>
        <strain evidence="4">KCTC 23107</strain>
    </source>
</reference>
<protein>
    <submittedName>
        <fullName evidence="3">Uncharacterized protein (TIGR02186 family)</fullName>
    </submittedName>
</protein>
<evidence type="ECO:0000313" key="4">
    <source>
        <dbReference type="Proteomes" id="UP000219465"/>
    </source>
</evidence>
<dbReference type="InterPro" id="IPR019088">
    <property type="entry name" value="CHP02186-rel_TM"/>
</dbReference>